<feature type="region of interest" description="Disordered" evidence="1">
    <location>
        <begin position="182"/>
        <end position="202"/>
    </location>
</feature>
<evidence type="ECO:0000313" key="4">
    <source>
        <dbReference type="Proteomes" id="UP000005953"/>
    </source>
</evidence>
<evidence type="ECO:0000313" key="3">
    <source>
        <dbReference type="EMBL" id="EAR11395.1"/>
    </source>
</evidence>
<accession>A4B9U4</accession>
<evidence type="ECO:0000259" key="2">
    <source>
        <dbReference type="Pfam" id="PF05036"/>
    </source>
</evidence>
<keyword evidence="4" id="KW-1185">Reference proteome</keyword>
<sequence length="295" mass="32845">MFWRGLGMSVALLTCVQVAATDEQLSLYAVTTPRLPQYSGLGLEIATNPLPRLSLASSLELSDPFEASVVRIGAQARLRFSADLNTHWYPLLGLTWSSNQSNWRGQLGAGFERRIGTGTGFYSELLWGSEPVDQQLRIGLRFWLLRMDSLDRRMQRAEPKGAVYQGGPIDQAAIQTMKIPALPDQQDPPEQPVQNNAVSSSETVLPTEIPTAVSQPSLVEGWYVQLGVFRQQESVARLEQDPRLSAQREQQVVWFDNELNVHRFLLGPFPKARAVALQSQLKNAGLDSILYDGVR</sequence>
<organism evidence="3 4">
    <name type="scientific">Reinekea blandensis MED297</name>
    <dbReference type="NCBI Taxonomy" id="314283"/>
    <lineage>
        <taxon>Bacteria</taxon>
        <taxon>Pseudomonadati</taxon>
        <taxon>Pseudomonadota</taxon>
        <taxon>Gammaproteobacteria</taxon>
        <taxon>Oceanospirillales</taxon>
        <taxon>Saccharospirillaceae</taxon>
        <taxon>Reinekea</taxon>
    </lineage>
</organism>
<feature type="domain" description="SPOR" evidence="2">
    <location>
        <begin position="220"/>
        <end position="289"/>
    </location>
</feature>
<dbReference type="AlphaFoldDB" id="A4B9U4"/>
<dbReference type="InterPro" id="IPR036680">
    <property type="entry name" value="SPOR-like_sf"/>
</dbReference>
<comment type="caution">
    <text evidence="3">The sequence shown here is derived from an EMBL/GenBank/DDBJ whole genome shotgun (WGS) entry which is preliminary data.</text>
</comment>
<protein>
    <recommendedName>
        <fullName evidence="2">SPOR domain-containing protein</fullName>
    </recommendedName>
</protein>
<dbReference type="InterPro" id="IPR007730">
    <property type="entry name" value="SPOR-like_dom"/>
</dbReference>
<reference evidence="3 4" key="1">
    <citation type="submission" date="2006-02" db="EMBL/GenBank/DDBJ databases">
        <authorList>
            <person name="Pinhassi J."/>
            <person name="Pedros-Alio C."/>
            <person name="Ferriera S."/>
            <person name="Johnson J."/>
            <person name="Kravitz S."/>
            <person name="Halpern A."/>
            <person name="Remington K."/>
            <person name="Beeson K."/>
            <person name="Tran B."/>
            <person name="Rogers Y.-H."/>
            <person name="Friedman R."/>
            <person name="Venter J.C."/>
        </authorList>
    </citation>
    <scope>NUCLEOTIDE SEQUENCE [LARGE SCALE GENOMIC DNA]</scope>
    <source>
        <strain evidence="3 4">MED297</strain>
    </source>
</reference>
<dbReference type="Gene3D" id="3.30.70.1070">
    <property type="entry name" value="Sporulation related repeat"/>
    <property type="match status" value="1"/>
</dbReference>
<dbReference type="Pfam" id="PF05036">
    <property type="entry name" value="SPOR"/>
    <property type="match status" value="1"/>
</dbReference>
<gene>
    <name evidence="3" type="ORF">MED297_20947</name>
</gene>
<dbReference type="GO" id="GO:0042834">
    <property type="term" value="F:peptidoglycan binding"/>
    <property type="evidence" value="ECO:0007669"/>
    <property type="project" value="InterPro"/>
</dbReference>
<dbReference type="EMBL" id="AAOE01000001">
    <property type="protein sequence ID" value="EAR11395.1"/>
    <property type="molecule type" value="Genomic_DNA"/>
</dbReference>
<evidence type="ECO:0000256" key="1">
    <source>
        <dbReference type="SAM" id="MobiDB-lite"/>
    </source>
</evidence>
<dbReference type="Proteomes" id="UP000005953">
    <property type="component" value="Unassembled WGS sequence"/>
</dbReference>
<dbReference type="SUPFAM" id="SSF110997">
    <property type="entry name" value="Sporulation related repeat"/>
    <property type="match status" value="1"/>
</dbReference>
<dbReference type="STRING" id="314283.MED297_20947"/>
<name>A4B9U4_9GAMM</name>
<dbReference type="HOGENOM" id="CLU_942923_0_0_6"/>
<proteinExistence type="predicted"/>